<dbReference type="GO" id="GO:0046872">
    <property type="term" value="F:metal ion binding"/>
    <property type="evidence" value="ECO:0007669"/>
    <property type="project" value="UniProtKB-KW"/>
</dbReference>
<dbReference type="PROSITE" id="PS01032">
    <property type="entry name" value="PPM_1"/>
    <property type="match status" value="1"/>
</dbReference>
<dbReference type="EC" id="3.1.3.16" evidence="3"/>
<evidence type="ECO:0000256" key="3">
    <source>
        <dbReference type="ARBA" id="ARBA00013081"/>
    </source>
</evidence>
<dbReference type="CDD" id="cd00143">
    <property type="entry name" value="PP2Cc"/>
    <property type="match status" value="1"/>
</dbReference>
<dbReference type="OMA" id="MQGYRMT"/>
<dbReference type="PROSITE" id="PS51746">
    <property type="entry name" value="PPM_2"/>
    <property type="match status" value="1"/>
</dbReference>
<dbReference type="AlphaFoldDB" id="A0A642ULG9"/>
<evidence type="ECO:0000259" key="10">
    <source>
        <dbReference type="PROSITE" id="PS51746"/>
    </source>
</evidence>
<dbReference type="InterPro" id="IPR001932">
    <property type="entry name" value="PPM-type_phosphatase-like_dom"/>
</dbReference>
<dbReference type="SMART" id="SM00332">
    <property type="entry name" value="PP2Cc"/>
    <property type="match status" value="1"/>
</dbReference>
<accession>A0A642ULG9</accession>
<keyword evidence="12" id="KW-1185">Reference proteome</keyword>
<evidence type="ECO:0000313" key="12">
    <source>
        <dbReference type="Proteomes" id="UP000449547"/>
    </source>
</evidence>
<comment type="similarity">
    <text evidence="2 9">Belongs to the PP2C family.</text>
</comment>
<evidence type="ECO:0000256" key="6">
    <source>
        <dbReference type="ARBA" id="ARBA00022842"/>
    </source>
</evidence>
<dbReference type="InterPro" id="IPR036457">
    <property type="entry name" value="PPM-type-like_dom_sf"/>
</dbReference>
<dbReference type="InterPro" id="IPR015655">
    <property type="entry name" value="PP2C"/>
</dbReference>
<evidence type="ECO:0000256" key="1">
    <source>
        <dbReference type="ARBA" id="ARBA00001936"/>
    </source>
</evidence>
<protein>
    <recommendedName>
        <fullName evidence="3">protein-serine/threonine phosphatase</fullName>
        <ecNumber evidence="3">3.1.3.16</ecNumber>
    </recommendedName>
</protein>
<comment type="cofactor">
    <cofactor evidence="1">
        <name>Mn(2+)</name>
        <dbReference type="ChEBI" id="CHEBI:29035"/>
    </cofactor>
</comment>
<dbReference type="PANTHER" id="PTHR13832">
    <property type="entry name" value="PROTEIN PHOSPHATASE 2C"/>
    <property type="match status" value="1"/>
</dbReference>
<evidence type="ECO:0000313" key="11">
    <source>
        <dbReference type="EMBL" id="KAA8901149.1"/>
    </source>
</evidence>
<evidence type="ECO:0000256" key="2">
    <source>
        <dbReference type="ARBA" id="ARBA00006702"/>
    </source>
</evidence>
<comment type="caution">
    <text evidence="11">The sequence shown here is derived from an EMBL/GenBank/DDBJ whole genome shotgun (WGS) entry which is preliminary data.</text>
</comment>
<keyword evidence="4" id="KW-0479">Metal-binding</keyword>
<keyword evidence="6" id="KW-0460">Magnesium</keyword>
<dbReference type="OrthoDB" id="10264738at2759"/>
<keyword evidence="5 9" id="KW-0378">Hydrolase</keyword>
<dbReference type="EMBL" id="SWFT01000105">
    <property type="protein sequence ID" value="KAA8901149.1"/>
    <property type="molecule type" value="Genomic_DNA"/>
</dbReference>
<keyword evidence="8" id="KW-0464">Manganese</keyword>
<gene>
    <name evidence="11" type="ORF">DIURU_003519</name>
</gene>
<dbReference type="Gene3D" id="3.60.40.10">
    <property type="entry name" value="PPM-type phosphatase domain"/>
    <property type="match status" value="1"/>
</dbReference>
<evidence type="ECO:0000256" key="7">
    <source>
        <dbReference type="ARBA" id="ARBA00022912"/>
    </source>
</evidence>
<dbReference type="Proteomes" id="UP000449547">
    <property type="component" value="Unassembled WGS sequence"/>
</dbReference>
<dbReference type="InterPro" id="IPR000222">
    <property type="entry name" value="PP2C_BS"/>
</dbReference>
<proteinExistence type="inferred from homology"/>
<feature type="domain" description="PPM-type phosphatase" evidence="10">
    <location>
        <begin position="23"/>
        <end position="310"/>
    </location>
</feature>
<name>A0A642ULG9_DIURU</name>
<organism evidence="11 12">
    <name type="scientific">Diutina rugosa</name>
    <name type="common">Yeast</name>
    <name type="synonym">Candida rugosa</name>
    <dbReference type="NCBI Taxonomy" id="5481"/>
    <lineage>
        <taxon>Eukaryota</taxon>
        <taxon>Fungi</taxon>
        <taxon>Dikarya</taxon>
        <taxon>Ascomycota</taxon>
        <taxon>Saccharomycotina</taxon>
        <taxon>Pichiomycetes</taxon>
        <taxon>Debaryomycetaceae</taxon>
        <taxon>Diutina</taxon>
    </lineage>
</organism>
<dbReference type="Pfam" id="PF00481">
    <property type="entry name" value="PP2C"/>
    <property type="match status" value="1"/>
</dbReference>
<reference evidence="11 12" key="1">
    <citation type="submission" date="2019-07" db="EMBL/GenBank/DDBJ databases">
        <title>Genome assembly of two rare yeast pathogens: Diutina rugosa and Trichomonascus ciferrii.</title>
        <authorList>
            <person name="Mixao V."/>
            <person name="Saus E."/>
            <person name="Hansen A."/>
            <person name="Lass-Flor C."/>
            <person name="Gabaldon T."/>
        </authorList>
    </citation>
    <scope>NUCLEOTIDE SEQUENCE [LARGE SCALE GENOMIC DNA]</scope>
    <source>
        <strain evidence="11 12">CBS 613</strain>
    </source>
</reference>
<sequence>MGHLLSHPIEDKSIEGGSHSRVSYAVGAMQGYRMTMEDAHSVKINEEESVAIFGVFDGHGGKSVAEIVSEKLTSLLFRQLNHHPSMSQKQVIDITRDSFLRIDAQIHKHGRYENVGSTAIVVIVYNKKIIVANTGDSRAVCSINGTAKTLSFDHKPTVMGELVRIENANGYIANSRINEILALSRAFGDFHFKHPWLDSTQNKYIIQNRRYFHKGKVELPPELFMVTAEPDFLVYDIDAHGAPPEFIVVACDGIWDCFKNSDLIRLIRHKIAVGWSLQKITEHVLHESLTKANSYTGVGFDNMTLIIIAIHPNQTMEDWQHMISHRVERARGLRK</sequence>
<dbReference type="RefSeq" id="XP_034011772.1">
    <property type="nucleotide sequence ID" value="XM_034156290.1"/>
</dbReference>
<evidence type="ECO:0000256" key="8">
    <source>
        <dbReference type="ARBA" id="ARBA00023211"/>
    </source>
</evidence>
<evidence type="ECO:0000256" key="4">
    <source>
        <dbReference type="ARBA" id="ARBA00022723"/>
    </source>
</evidence>
<dbReference type="VEuPathDB" id="FungiDB:DIURU_003519"/>
<dbReference type="GeneID" id="54782170"/>
<dbReference type="SUPFAM" id="SSF81606">
    <property type="entry name" value="PP2C-like"/>
    <property type="match status" value="1"/>
</dbReference>
<dbReference type="GO" id="GO:0004722">
    <property type="term" value="F:protein serine/threonine phosphatase activity"/>
    <property type="evidence" value="ECO:0007669"/>
    <property type="project" value="UniProtKB-EC"/>
</dbReference>
<evidence type="ECO:0000256" key="5">
    <source>
        <dbReference type="ARBA" id="ARBA00022801"/>
    </source>
</evidence>
<evidence type="ECO:0000256" key="9">
    <source>
        <dbReference type="RuleBase" id="RU003465"/>
    </source>
</evidence>
<keyword evidence="7 9" id="KW-0904">Protein phosphatase</keyword>
<dbReference type="PANTHER" id="PTHR13832:SF803">
    <property type="entry name" value="PROTEIN PHOSPHATASE 1G"/>
    <property type="match status" value="1"/>
</dbReference>